<feature type="region of interest" description="Disordered" evidence="1">
    <location>
        <begin position="956"/>
        <end position="1059"/>
    </location>
</feature>
<accession>A0ABR2SDA7</accession>
<dbReference type="Gene3D" id="3.30.1490.40">
    <property type="match status" value="1"/>
</dbReference>
<feature type="compositionally biased region" description="Low complexity" evidence="1">
    <location>
        <begin position="1355"/>
        <end position="1369"/>
    </location>
</feature>
<sequence length="1538" mass="166805">MASASASASAFRHHLDVNPSHSISKDVQGSDHSIPLSPQWLLPKPGDSKPGMGTMESHPAPYPVNGNQSVVMKPLGNGKEIDDTPSKKDVFRPSLLDKVTSQHRWRDEERETHSSVRKDHWRDGDKEPSESPKMNRWAENLPSRQFGEVHRAPSERWIDSSNKDSSYDQRRESKWNTRWGPNDKKTESLSDKWADSGRDGDKPLEKGLSHLSINGKDDREGDHYRPWRSSSQSRGRGEPLHHQILSPKNQAPTFSYGRGLGENHPSTFSAGRGRGIPGGNSGASTPSYHPSLGTLSFKGENDRGEPSPLRYSRIKLLDIFRRTEMTIYNKLLEGLVSVPSLTLNEPLEPLSLCAPNSDEMVVLKGIDKGDITSSGATKMTKDGLTSLNSIEFTHSRRNKTGGTEDLPPAADSKEERSDIPKSGYSHYSGGSLHEKHRGFLDSIIKRRPFGIFEGEPEKPAPEDHLLHYKDPQGEIQGPFSGVDIIGWFEAGFFGIDLEVRLASAPKDAPFSLLGDVMPHLRAKAQPPPGFGVSKDSKQGELPDLSGRQNFSSLGKVPAGASEIDMSRNERRPKTEAESRFLESLMSAAMSNPSQGLQGYLTNNLSGSPLSGIENGSDLSHSQGADSISILPGLTERSIRGVNNGVGVSSNFPVQGALDPLQNKIELHHAQNFPTQAPFGIQQPGLQAPNLPSLISLLSQNMDNPSGTFTPEKLISTLSQDSRLLNMLQQLQPQAPVPKQQILLLENIMSLMQQQKQDEQQQLLRQHQLLSQVLQEHHPQQCLGDPSYGQIQTTTMPIGNASVDPTLGSKIQLPGTQVEQANNYMDLPPQVSKDINYAVSSESPVLHLPHQMFGSIDCHRSWGTNCPEMLTSQETSSDCRTLTVEQSLDYTQKIDEIVPSITPVNVANCGTMEQLGNAAARTCKIDLPINKGVQPTAKIDLPINQGVQPTREIDILPVEREKSNNQPSAVREKNVEAREVRKASEKKSRKQKSSKSQFSDQAKGDSSLVQLKPSETEESVVGDTKAAADNLTGPSTENRGENKSRLPPNSHSAKSSSAANVVVVGTKTTECMSESRLSGSLPAHNTTKQPVLHAWKPAPGFKAKSLLEIQQEEQMKAQTEMTVSEVPSANSMNLSTPWAGVVASLEPKVSRESQQDAAISETPFVKPENSSTSKSKKSQLHDLLAAEVLAKSRERCLDVPGTVPTSAAHVTITTVEPIDDDNFIEAKETKKGRKKSAKAKGMGAKVTAPLNPVDIPVVSASPVDKGKVSDQTQPEKEVLPSVHSSLSLGDFVPWRGELVNPSPPPAWSTDSMKLPNCTSLRDIQKEQKRNSSVHFPIPIPAPLKAQSSRSTHGGVSSWSTASPPSKAASPVMINSHVSSQSKSKGDDDLFWGPIDQTKQDGKRGDFPLLANVGGCARKNTPAKGTASGSLSPQKSMGGRPIEIAFQSHNDGKLMKLGGGNVNSGNTCVSNFQQEIAASPDAPSREGGKKKGKKGKKVSPAVLGFNVVSNRIMMGEIQAVLFLISFIATAAEIESAQEIL</sequence>
<evidence type="ECO:0000256" key="1">
    <source>
        <dbReference type="SAM" id="MobiDB-lite"/>
    </source>
</evidence>
<dbReference type="SMART" id="SM00444">
    <property type="entry name" value="GYF"/>
    <property type="match status" value="1"/>
</dbReference>
<feature type="compositionally biased region" description="Basic and acidic residues" evidence="1">
    <location>
        <begin position="215"/>
        <end position="225"/>
    </location>
</feature>
<gene>
    <name evidence="3" type="ORF">V6N11_003428</name>
</gene>
<feature type="region of interest" description="Disordered" evidence="1">
    <location>
        <begin position="393"/>
        <end position="430"/>
    </location>
</feature>
<proteinExistence type="predicted"/>
<dbReference type="Proteomes" id="UP001396334">
    <property type="component" value="Unassembled WGS sequence"/>
</dbReference>
<feature type="region of interest" description="Disordered" evidence="1">
    <location>
        <begin position="1"/>
        <end position="253"/>
    </location>
</feature>
<feature type="region of interest" description="Disordered" evidence="1">
    <location>
        <begin position="1146"/>
        <end position="1178"/>
    </location>
</feature>
<evidence type="ECO:0000313" key="3">
    <source>
        <dbReference type="EMBL" id="KAK9023202.1"/>
    </source>
</evidence>
<dbReference type="PROSITE" id="PS50829">
    <property type="entry name" value="GYF"/>
    <property type="match status" value="1"/>
</dbReference>
<evidence type="ECO:0000259" key="2">
    <source>
        <dbReference type="PROSITE" id="PS50829"/>
    </source>
</evidence>
<feature type="region of interest" description="Disordered" evidence="1">
    <location>
        <begin position="1324"/>
        <end position="1369"/>
    </location>
</feature>
<feature type="compositionally biased region" description="Basic and acidic residues" evidence="1">
    <location>
        <begin position="104"/>
        <end position="130"/>
    </location>
</feature>
<protein>
    <recommendedName>
        <fullName evidence="2">GYF domain-containing protein</fullName>
    </recommendedName>
</protein>
<feature type="region of interest" description="Disordered" evidence="1">
    <location>
        <begin position="523"/>
        <end position="577"/>
    </location>
</feature>
<feature type="compositionally biased region" description="Basic and acidic residues" evidence="1">
    <location>
        <begin position="969"/>
        <end position="985"/>
    </location>
</feature>
<dbReference type="InterPro" id="IPR035445">
    <property type="entry name" value="GYF-like_dom_sf"/>
</dbReference>
<name>A0ABR2SDA7_9ROSI</name>
<feature type="region of interest" description="Disordered" evidence="1">
    <location>
        <begin position="1473"/>
        <end position="1494"/>
    </location>
</feature>
<comment type="caution">
    <text evidence="3">The sequence shown here is derived from an EMBL/GenBank/DDBJ whole genome shotgun (WGS) entry which is preliminary data.</text>
</comment>
<dbReference type="CDD" id="cd00072">
    <property type="entry name" value="GYF"/>
    <property type="match status" value="1"/>
</dbReference>
<keyword evidence="4" id="KW-1185">Reference proteome</keyword>
<reference evidence="3 4" key="1">
    <citation type="journal article" date="2024" name="G3 (Bethesda)">
        <title>Genome assembly of Hibiscus sabdariffa L. provides insights into metabolisms of medicinal natural products.</title>
        <authorList>
            <person name="Kim T."/>
        </authorList>
    </citation>
    <scope>NUCLEOTIDE SEQUENCE [LARGE SCALE GENOMIC DNA]</scope>
    <source>
        <strain evidence="3">TK-2024</strain>
        <tissue evidence="3">Old leaves</tissue>
    </source>
</reference>
<feature type="compositionally biased region" description="Polar residues" evidence="1">
    <location>
        <begin position="1344"/>
        <end position="1353"/>
    </location>
</feature>
<dbReference type="InterPro" id="IPR003169">
    <property type="entry name" value="GYF"/>
</dbReference>
<dbReference type="SUPFAM" id="SSF55277">
    <property type="entry name" value="GYF domain"/>
    <property type="match status" value="1"/>
</dbReference>
<feature type="compositionally biased region" description="Basic and acidic residues" evidence="1">
    <location>
        <begin position="564"/>
        <end position="577"/>
    </location>
</feature>
<dbReference type="PANTHER" id="PTHR47471">
    <property type="entry name" value="GYF DOMAIN-CONTAINING PROTEIN"/>
    <property type="match status" value="1"/>
</dbReference>
<dbReference type="PANTHER" id="PTHR47471:SF1">
    <property type="entry name" value="PROTEIN ESSENTIAL FOR POTEXVIRUS ACCUMULATION 1"/>
    <property type="match status" value="1"/>
</dbReference>
<organism evidence="3 4">
    <name type="scientific">Hibiscus sabdariffa</name>
    <name type="common">roselle</name>
    <dbReference type="NCBI Taxonomy" id="183260"/>
    <lineage>
        <taxon>Eukaryota</taxon>
        <taxon>Viridiplantae</taxon>
        <taxon>Streptophyta</taxon>
        <taxon>Embryophyta</taxon>
        <taxon>Tracheophyta</taxon>
        <taxon>Spermatophyta</taxon>
        <taxon>Magnoliopsida</taxon>
        <taxon>eudicotyledons</taxon>
        <taxon>Gunneridae</taxon>
        <taxon>Pentapetalae</taxon>
        <taxon>rosids</taxon>
        <taxon>malvids</taxon>
        <taxon>Malvales</taxon>
        <taxon>Malvaceae</taxon>
        <taxon>Malvoideae</taxon>
        <taxon>Hibiscus</taxon>
    </lineage>
</organism>
<dbReference type="EMBL" id="JBBPBN010000015">
    <property type="protein sequence ID" value="KAK9023202.1"/>
    <property type="molecule type" value="Genomic_DNA"/>
</dbReference>
<feature type="compositionally biased region" description="Basic and acidic residues" evidence="1">
    <location>
        <begin position="79"/>
        <end position="91"/>
    </location>
</feature>
<feature type="compositionally biased region" description="Low complexity" evidence="1">
    <location>
        <begin position="1"/>
        <end position="10"/>
    </location>
</feature>
<dbReference type="Pfam" id="PF02213">
    <property type="entry name" value="GYF"/>
    <property type="match status" value="1"/>
</dbReference>
<feature type="domain" description="GYF" evidence="2">
    <location>
        <begin position="463"/>
        <end position="514"/>
    </location>
</feature>
<evidence type="ECO:0000313" key="4">
    <source>
        <dbReference type="Proteomes" id="UP001396334"/>
    </source>
</evidence>
<feature type="compositionally biased region" description="Polar residues" evidence="1">
    <location>
        <begin position="19"/>
        <end position="31"/>
    </location>
</feature>
<feature type="compositionally biased region" description="Basic and acidic residues" evidence="1">
    <location>
        <begin position="147"/>
        <end position="208"/>
    </location>
</feature>